<dbReference type="AlphaFoldDB" id="A0A1B0G1W7"/>
<evidence type="ECO:0000256" key="1">
    <source>
        <dbReference type="ARBA" id="ARBA00004123"/>
    </source>
</evidence>
<name>A0A1B0G1W7_GLOMM</name>
<dbReference type="Proteomes" id="UP000092444">
    <property type="component" value="Unassembled WGS sequence"/>
</dbReference>
<dbReference type="InterPro" id="IPR000225">
    <property type="entry name" value="Armadillo"/>
</dbReference>
<dbReference type="GO" id="GO:0005737">
    <property type="term" value="C:cytoplasm"/>
    <property type="evidence" value="ECO:0007669"/>
    <property type="project" value="UniProtKB-SubCell"/>
</dbReference>
<keyword evidence="6" id="KW-0539">Nucleus</keyword>
<dbReference type="SUPFAM" id="SSF48371">
    <property type="entry name" value="ARM repeat"/>
    <property type="match status" value="1"/>
</dbReference>
<reference evidence="8" key="1">
    <citation type="submission" date="2020-05" db="UniProtKB">
        <authorList>
            <consortium name="EnsemblMetazoa"/>
        </authorList>
    </citation>
    <scope>IDENTIFICATION</scope>
    <source>
        <strain evidence="8">Yale</strain>
    </source>
</reference>
<dbReference type="PANTHER" id="PTHR15651">
    <property type="entry name" value="ARMADILLO REPEAT-CONTAINING PROTEIN 8"/>
    <property type="match status" value="1"/>
</dbReference>
<dbReference type="InterPro" id="IPR016024">
    <property type="entry name" value="ARM-type_fold"/>
</dbReference>
<dbReference type="Pfam" id="PF12717">
    <property type="entry name" value="Cnd1"/>
    <property type="match status" value="1"/>
</dbReference>
<evidence type="ECO:0000256" key="4">
    <source>
        <dbReference type="ARBA" id="ARBA00022490"/>
    </source>
</evidence>
<dbReference type="EnsemblMetazoa" id="GMOY007287-RA">
    <property type="protein sequence ID" value="GMOY007287-PA"/>
    <property type="gene ID" value="GMOY007287"/>
</dbReference>
<evidence type="ECO:0000256" key="3">
    <source>
        <dbReference type="ARBA" id="ARBA00013746"/>
    </source>
</evidence>
<comment type="subcellular location">
    <subcellularLocation>
        <location evidence="2">Cytoplasm</location>
    </subcellularLocation>
    <subcellularLocation>
        <location evidence="1">Nucleus</location>
    </subcellularLocation>
</comment>
<sequence>METNWIQLKNAVKGENYEERYTALVTIKDSIIGSNKQKSLLISHELVPDIIQVCCEDNTTSKIEALIIIGSLAKGTKTHVKILVETYNIISILKKELTIENNNMICVEICLSALCSISEHDYVTAEQFFGDDVSISHFLALTSFMGNSLKSQIYITTILCSLCQSKKDQLSFLNAGIIPILTRIISMENEPVQIPALRCLCCMCFANRSVSDIICVTSFQGKSLTDILNCLMSRSFSPNIQLGAARCMTYIYRSGTLPSTDLRILHRTLPCLVRLCSEDYRQEIRASAAETLAILIEVDAKLQQIAAICNHLLKSLFQLIKINEPHVKQAALKCLAALGANDETIRKKIIDINSLVDGILQSLNDWESQVRIASIRCLHSLSRSVQQLRTTFQDHSIWEPLIFIMNNEASTDFLIAVTATICNLLLEFSPSKTPLIGSGIIEKLCQFTEHEHPSLRLNSIWALMNLTYQSDDSTKTNVINTIGIRRILDCLNDSNPLIVLKSLGLLRNILSEAHQIDPIMSTHAKEINDSLYVILDSATSAGIKEQALCVIGGVAAESHQKDYIINDERLLKLIGELLFHPDKRIQAGSLYVISSIVHRKDIWSDKSSLRLTNLNVLRNVQELNKTTENVQISNDYISRTLKQIVVKCKSMYPDITN</sequence>
<evidence type="ECO:0000259" key="7">
    <source>
        <dbReference type="Pfam" id="PF12717"/>
    </source>
</evidence>
<proteinExistence type="predicted"/>
<evidence type="ECO:0000313" key="9">
    <source>
        <dbReference type="Proteomes" id="UP000092444"/>
    </source>
</evidence>
<dbReference type="InterPro" id="IPR032682">
    <property type="entry name" value="Cnd1_C"/>
</dbReference>
<dbReference type="Gene3D" id="1.25.10.10">
    <property type="entry name" value="Leucine-rich Repeat Variant"/>
    <property type="match status" value="2"/>
</dbReference>
<dbReference type="InterPro" id="IPR011989">
    <property type="entry name" value="ARM-like"/>
</dbReference>
<keyword evidence="9" id="KW-1185">Reference proteome</keyword>
<feature type="domain" description="Condensin complex subunit 1 C-terminal" evidence="7">
    <location>
        <begin position="305"/>
        <end position="464"/>
    </location>
</feature>
<dbReference type="STRING" id="37546.A0A1B0G1W7"/>
<evidence type="ECO:0000256" key="6">
    <source>
        <dbReference type="ARBA" id="ARBA00023242"/>
    </source>
</evidence>
<dbReference type="GO" id="GO:0034657">
    <property type="term" value="C:GID complex"/>
    <property type="evidence" value="ECO:0007669"/>
    <property type="project" value="TreeGrafter"/>
</dbReference>
<dbReference type="PANTHER" id="PTHR15651:SF7">
    <property type="entry name" value="ARMADILLO REPEAT-CONTAINING PROTEIN 8"/>
    <property type="match status" value="1"/>
</dbReference>
<dbReference type="GO" id="GO:0043161">
    <property type="term" value="P:proteasome-mediated ubiquitin-dependent protein catabolic process"/>
    <property type="evidence" value="ECO:0007669"/>
    <property type="project" value="TreeGrafter"/>
</dbReference>
<dbReference type="GO" id="GO:0005634">
    <property type="term" value="C:nucleus"/>
    <property type="evidence" value="ECO:0007669"/>
    <property type="project" value="UniProtKB-SubCell"/>
</dbReference>
<evidence type="ECO:0000256" key="5">
    <source>
        <dbReference type="ARBA" id="ARBA00022737"/>
    </source>
</evidence>
<protein>
    <recommendedName>
        <fullName evidence="3">Armadillo repeat-containing protein 8</fullName>
    </recommendedName>
</protein>
<keyword evidence="5" id="KW-0677">Repeat</keyword>
<evidence type="ECO:0000313" key="8">
    <source>
        <dbReference type="EnsemblMetazoa" id="GMOY007287-PA"/>
    </source>
</evidence>
<dbReference type="PhylomeDB" id="A0A1B0G1W7"/>
<accession>A0A1B0G1W7</accession>
<organism evidence="8 9">
    <name type="scientific">Glossina morsitans morsitans</name>
    <name type="common">Savannah tsetse fly</name>
    <dbReference type="NCBI Taxonomy" id="37546"/>
    <lineage>
        <taxon>Eukaryota</taxon>
        <taxon>Metazoa</taxon>
        <taxon>Ecdysozoa</taxon>
        <taxon>Arthropoda</taxon>
        <taxon>Hexapoda</taxon>
        <taxon>Insecta</taxon>
        <taxon>Pterygota</taxon>
        <taxon>Neoptera</taxon>
        <taxon>Endopterygota</taxon>
        <taxon>Diptera</taxon>
        <taxon>Brachycera</taxon>
        <taxon>Muscomorpha</taxon>
        <taxon>Hippoboscoidea</taxon>
        <taxon>Glossinidae</taxon>
        <taxon>Glossina</taxon>
    </lineage>
</organism>
<dbReference type="EMBL" id="CCAG010004392">
    <property type="status" value="NOT_ANNOTATED_CDS"/>
    <property type="molecule type" value="Genomic_DNA"/>
</dbReference>
<dbReference type="SMART" id="SM00185">
    <property type="entry name" value="ARM"/>
    <property type="match status" value="6"/>
</dbReference>
<dbReference type="InterPro" id="IPR038739">
    <property type="entry name" value="ARMC8/Vid28"/>
</dbReference>
<evidence type="ECO:0000256" key="2">
    <source>
        <dbReference type="ARBA" id="ARBA00004496"/>
    </source>
</evidence>
<keyword evidence="4" id="KW-0963">Cytoplasm</keyword>
<dbReference type="VEuPathDB" id="VectorBase:GMOY007287"/>